<keyword evidence="3 7" id="KW-1133">Transmembrane helix</keyword>
<keyword evidence="4 7" id="KW-0472">Membrane</keyword>
<dbReference type="PANTHER" id="PTHR33048">
    <property type="entry name" value="PTH11-LIKE INTEGRAL MEMBRANE PROTEIN (AFU_ORTHOLOGUE AFUA_5G11245)"/>
    <property type="match status" value="1"/>
</dbReference>
<evidence type="ECO:0000256" key="2">
    <source>
        <dbReference type="ARBA" id="ARBA00022692"/>
    </source>
</evidence>
<dbReference type="Proteomes" id="UP001390339">
    <property type="component" value="Unassembled WGS sequence"/>
</dbReference>
<name>A0ABR2IGH2_9PEZI</name>
<dbReference type="Pfam" id="PF20684">
    <property type="entry name" value="Fung_rhodopsin"/>
    <property type="match status" value="1"/>
</dbReference>
<comment type="similarity">
    <text evidence="5">Belongs to the SAT4 family.</text>
</comment>
<reference evidence="9 10" key="1">
    <citation type="journal article" date="2024" name="IMA Fungus">
        <title>Apiospora arundinis, a panoply of carbohydrate-active enzymes and secondary metabolites.</title>
        <authorList>
            <person name="Sorensen T."/>
            <person name="Petersen C."/>
            <person name="Muurmann A.T."/>
            <person name="Christiansen J.V."/>
            <person name="Brundto M.L."/>
            <person name="Overgaard C.K."/>
            <person name="Boysen A.T."/>
            <person name="Wollenberg R.D."/>
            <person name="Larsen T.O."/>
            <person name="Sorensen J.L."/>
            <person name="Nielsen K.L."/>
            <person name="Sondergaard T.E."/>
        </authorList>
    </citation>
    <scope>NUCLEOTIDE SEQUENCE [LARGE SCALE GENOMIC DNA]</scope>
    <source>
        <strain evidence="9 10">AAU 773</strain>
    </source>
</reference>
<evidence type="ECO:0000256" key="1">
    <source>
        <dbReference type="ARBA" id="ARBA00004141"/>
    </source>
</evidence>
<feature type="transmembrane region" description="Helical" evidence="7">
    <location>
        <begin position="176"/>
        <end position="199"/>
    </location>
</feature>
<feature type="transmembrane region" description="Helical" evidence="7">
    <location>
        <begin position="130"/>
        <end position="152"/>
    </location>
</feature>
<organism evidence="9 10">
    <name type="scientific">Apiospora arundinis</name>
    <dbReference type="NCBI Taxonomy" id="335852"/>
    <lineage>
        <taxon>Eukaryota</taxon>
        <taxon>Fungi</taxon>
        <taxon>Dikarya</taxon>
        <taxon>Ascomycota</taxon>
        <taxon>Pezizomycotina</taxon>
        <taxon>Sordariomycetes</taxon>
        <taxon>Xylariomycetidae</taxon>
        <taxon>Amphisphaeriales</taxon>
        <taxon>Apiosporaceae</taxon>
        <taxon>Apiospora</taxon>
    </lineage>
</organism>
<dbReference type="EMBL" id="JAPCWZ010000005">
    <property type="protein sequence ID" value="KAK8862668.1"/>
    <property type="molecule type" value="Genomic_DNA"/>
</dbReference>
<protein>
    <recommendedName>
        <fullName evidence="8">Rhodopsin domain-containing protein</fullName>
    </recommendedName>
</protein>
<evidence type="ECO:0000313" key="10">
    <source>
        <dbReference type="Proteomes" id="UP001390339"/>
    </source>
</evidence>
<comment type="caution">
    <text evidence="9">The sequence shown here is derived from an EMBL/GenBank/DDBJ whole genome shotgun (WGS) entry which is preliminary data.</text>
</comment>
<evidence type="ECO:0000256" key="5">
    <source>
        <dbReference type="ARBA" id="ARBA00038359"/>
    </source>
</evidence>
<evidence type="ECO:0000256" key="3">
    <source>
        <dbReference type="ARBA" id="ARBA00022989"/>
    </source>
</evidence>
<gene>
    <name evidence="9" type="ORF">PGQ11_008903</name>
</gene>
<feature type="transmembrane region" description="Helical" evidence="7">
    <location>
        <begin position="20"/>
        <end position="40"/>
    </location>
</feature>
<feature type="domain" description="Rhodopsin" evidence="8">
    <location>
        <begin position="36"/>
        <end position="273"/>
    </location>
</feature>
<sequence>MASSTMPEVDLSENRQPDLYASSTIPMFFALLCVVLRFWCRWNKKAGFWLDDWLILCATLCGLGLMTNMLWWIPRGLGRHVQTFGPNVVEDVFIGLFTAELTYTGVIVFVKFSILALYWRIFRNSTSIKIPIAVMGSLVMMWGIAVFFLTLLQCIPTRGFWDKSINASCNVDSQKFLFAISIPNILIDVAILSLPVPYVKKLNVSTGQRRLVLSMFLLGGFVCIASVMRLVAVTTQKNDADVSWNIINQGIWAVVEADFAIISACLPTLRPVWLMLRPNRFSHVSSNKPSSYHLSDRFQRSSKRRAPRTWGASILETKGDDYEEEDTKPFSAVPGTSGSEHDRNSYVQEPQGARLATVMSSPIDRRQVDVEAQDAGAIQVHSEWGVQYSQRKK</sequence>
<keyword evidence="10" id="KW-1185">Reference proteome</keyword>
<accession>A0ABR2IGH2</accession>
<evidence type="ECO:0000259" key="8">
    <source>
        <dbReference type="Pfam" id="PF20684"/>
    </source>
</evidence>
<dbReference type="PANTHER" id="PTHR33048:SF47">
    <property type="entry name" value="INTEGRAL MEMBRANE PROTEIN-RELATED"/>
    <property type="match status" value="1"/>
</dbReference>
<feature type="transmembrane region" description="Helical" evidence="7">
    <location>
        <begin position="93"/>
        <end position="118"/>
    </location>
</feature>
<feature type="transmembrane region" description="Helical" evidence="7">
    <location>
        <begin position="211"/>
        <end position="231"/>
    </location>
</feature>
<dbReference type="InterPro" id="IPR049326">
    <property type="entry name" value="Rhodopsin_dom_fungi"/>
</dbReference>
<keyword evidence="2 7" id="KW-0812">Transmembrane</keyword>
<evidence type="ECO:0000256" key="6">
    <source>
        <dbReference type="SAM" id="MobiDB-lite"/>
    </source>
</evidence>
<proteinExistence type="inferred from homology"/>
<evidence type="ECO:0000313" key="9">
    <source>
        <dbReference type="EMBL" id="KAK8862668.1"/>
    </source>
</evidence>
<feature type="region of interest" description="Disordered" evidence="6">
    <location>
        <begin position="315"/>
        <end position="350"/>
    </location>
</feature>
<evidence type="ECO:0000256" key="7">
    <source>
        <dbReference type="SAM" id="Phobius"/>
    </source>
</evidence>
<comment type="subcellular location">
    <subcellularLocation>
        <location evidence="1">Membrane</location>
        <topology evidence="1">Multi-pass membrane protein</topology>
    </subcellularLocation>
</comment>
<evidence type="ECO:0000256" key="4">
    <source>
        <dbReference type="ARBA" id="ARBA00023136"/>
    </source>
</evidence>
<feature type="transmembrane region" description="Helical" evidence="7">
    <location>
        <begin position="52"/>
        <end position="73"/>
    </location>
</feature>
<dbReference type="InterPro" id="IPR052337">
    <property type="entry name" value="SAT4-like"/>
</dbReference>